<organism evidence="1 2">
    <name type="scientific">Caballeronia humi</name>
    <dbReference type="NCBI Taxonomy" id="326474"/>
    <lineage>
        <taxon>Bacteria</taxon>
        <taxon>Pseudomonadati</taxon>
        <taxon>Pseudomonadota</taxon>
        <taxon>Betaproteobacteria</taxon>
        <taxon>Burkholderiales</taxon>
        <taxon>Burkholderiaceae</taxon>
        <taxon>Caballeronia</taxon>
    </lineage>
</organism>
<gene>
    <name evidence="1" type="ORF">AWB65_04805</name>
</gene>
<reference evidence="1" key="1">
    <citation type="submission" date="2016-01" db="EMBL/GenBank/DDBJ databases">
        <authorList>
            <person name="Peeters C."/>
        </authorList>
    </citation>
    <scope>NUCLEOTIDE SEQUENCE [LARGE SCALE GENOMIC DNA]</scope>
    <source>
        <strain evidence="1">LMG 22934</strain>
    </source>
</reference>
<dbReference type="Pfam" id="PF07369">
    <property type="entry name" value="DUF1488"/>
    <property type="match status" value="1"/>
</dbReference>
<dbReference type="InterPro" id="IPR009962">
    <property type="entry name" value="DUF1488"/>
</dbReference>
<dbReference type="InterPro" id="IPR036692">
    <property type="entry name" value="Shew3726-like_sf"/>
</dbReference>
<dbReference type="SUPFAM" id="SSF160272">
    <property type="entry name" value="Shew3726-like"/>
    <property type="match status" value="1"/>
</dbReference>
<accession>A0A158IH15</accession>
<proteinExistence type="predicted"/>
<name>A0A158IH15_9BURK</name>
<sequence length="89" mass="9607">MESTLTAEASVSSDGKRVVFVAAAHGQTVQCAITRDALEEHFWSPIGASDARLLKAFADGRKRIAAAVERKMLRDKSPSIVLHAADFSH</sequence>
<comment type="caution">
    <text evidence="1">The sequence shown here is derived from an EMBL/GenBank/DDBJ whole genome shotgun (WGS) entry which is preliminary data.</text>
</comment>
<dbReference type="AlphaFoldDB" id="A0A158IH15"/>
<dbReference type="RefSeq" id="WP_087669516.1">
    <property type="nucleotide sequence ID" value="NZ_FCNW02000033.1"/>
</dbReference>
<dbReference type="Proteomes" id="UP000054977">
    <property type="component" value="Unassembled WGS sequence"/>
</dbReference>
<keyword evidence="2" id="KW-1185">Reference proteome</keyword>
<evidence type="ECO:0000313" key="1">
    <source>
        <dbReference type="EMBL" id="SAL55834.1"/>
    </source>
</evidence>
<dbReference type="OrthoDB" id="9105893at2"/>
<protein>
    <recommendedName>
        <fullName evidence="3">Periplasmic protein</fullName>
    </recommendedName>
</protein>
<dbReference type="Gene3D" id="3.30.160.140">
    <property type="entry name" value="Shew3726-like"/>
    <property type="match status" value="1"/>
</dbReference>
<evidence type="ECO:0008006" key="3">
    <source>
        <dbReference type="Google" id="ProtNLM"/>
    </source>
</evidence>
<dbReference type="EMBL" id="FCNW02000033">
    <property type="protein sequence ID" value="SAL55834.1"/>
    <property type="molecule type" value="Genomic_DNA"/>
</dbReference>
<evidence type="ECO:0000313" key="2">
    <source>
        <dbReference type="Proteomes" id="UP000054977"/>
    </source>
</evidence>